<accession>A0A1D5UVX6</accession>
<dbReference type="AlphaFoldDB" id="A0A1D5UVX6"/>
<dbReference type="Gramene" id="TraesCAD_scaffold_015168_01G000200.1">
    <property type="protein sequence ID" value="TraesCAD_scaffold_015168_01G000200.1"/>
    <property type="gene ID" value="TraesCAD_scaffold_015168_01G000200"/>
</dbReference>
<dbReference type="Gramene" id="TraesCS2D03G0003300.1">
    <property type="protein sequence ID" value="TraesCS2D03G0003300.1.CDS1"/>
    <property type="gene ID" value="TraesCS2D03G0003300"/>
</dbReference>
<feature type="signal peptide" evidence="1">
    <location>
        <begin position="1"/>
        <end position="34"/>
    </location>
</feature>
<dbReference type="Proteomes" id="UP000019116">
    <property type="component" value="Chromosome 2D"/>
</dbReference>
<dbReference type="Gramene" id="TraesARI2D03G01098200.1">
    <property type="protein sequence ID" value="TraesARI2D03G01098200.1.CDS1"/>
    <property type="gene ID" value="TraesARI2D03G01098200"/>
</dbReference>
<evidence type="ECO:0000313" key="2">
    <source>
        <dbReference type="EnsemblPlants" id="TraesCS2D02G002100.1.cds1"/>
    </source>
</evidence>
<dbReference type="Gramene" id="TraesRN2D0100004300.1">
    <property type="protein sequence ID" value="TraesRN2D0100004300.1"/>
    <property type="gene ID" value="TraesRN2D0100004300"/>
</dbReference>
<keyword evidence="3" id="KW-1185">Reference proteome</keyword>
<dbReference type="OMA" id="IECGSAA"/>
<dbReference type="Gramene" id="TraesJAG2D03G01085820.1">
    <property type="protein sequence ID" value="TraesJAG2D03G01085820.1.CDS1"/>
    <property type="gene ID" value="TraesJAG2D03G01085820"/>
</dbReference>
<protein>
    <submittedName>
        <fullName evidence="2">Uncharacterized protein</fullName>
    </submittedName>
</protein>
<dbReference type="Gramene" id="TraesCLE_scaffold_043675_01G000100.1">
    <property type="protein sequence ID" value="TraesCLE_scaffold_043675_01G000100.1"/>
    <property type="gene ID" value="TraesCLE_scaffold_043675_01G000100"/>
</dbReference>
<evidence type="ECO:0000256" key="1">
    <source>
        <dbReference type="SAM" id="SignalP"/>
    </source>
</evidence>
<dbReference type="Gramene" id="TraesWEE_scaffold_011051_01G000500.1">
    <property type="protein sequence ID" value="TraesWEE_scaffold_011051_01G000500.1"/>
    <property type="gene ID" value="TraesWEE_scaffold_011051_01G000500"/>
</dbReference>
<dbReference type="Gramene" id="TraesPARA_EIv1.0_0624440.1">
    <property type="protein sequence ID" value="TraesPARA_EIv1.0_0624440.1.CDS1"/>
    <property type="gene ID" value="TraesPARA_EIv1.0_0624440"/>
</dbReference>
<dbReference type="Gramene" id="TraesROB_scaffold_012511_01G000200.1">
    <property type="protein sequence ID" value="TraesROB_scaffold_012511_01G000200.1"/>
    <property type="gene ID" value="TraesROB_scaffold_012511_01G000200"/>
</dbReference>
<reference evidence="2" key="1">
    <citation type="submission" date="2018-08" db="EMBL/GenBank/DDBJ databases">
        <authorList>
            <person name="Rossello M."/>
        </authorList>
    </citation>
    <scope>NUCLEOTIDE SEQUENCE [LARGE SCALE GENOMIC DNA]</scope>
    <source>
        <strain evidence="2">cv. Chinese Spring</strain>
    </source>
</reference>
<sequence>MAGERKEANAGGSSLAVTLVVVVVAASSMPVVKGDDKSACVGEYSKLCGKKDPACTAMVETTCHDDADSVKAIKGMFDELAKVGGDDYGLASTARPWGHVALGDAVDEHGACPGNKTVSEFAGEHCIPDIDAACKDPSCSDGAYIECGSAASRFCYIKATPANKKAIQQNLDCFKSCCAQKKSEDCRNECILNKSSPAA</sequence>
<dbReference type="Gramene" id="TraesNOR2D03G01102190.1">
    <property type="protein sequence ID" value="TraesNOR2D03G01102190.1.CDS1"/>
    <property type="gene ID" value="TraesNOR2D03G01102190"/>
</dbReference>
<reference evidence="2" key="2">
    <citation type="submission" date="2018-10" db="UniProtKB">
        <authorList>
            <consortium name="EnsemblPlants"/>
        </authorList>
    </citation>
    <scope>IDENTIFICATION</scope>
</reference>
<dbReference type="Gramene" id="TraesSTA2D03G01071250.1">
    <property type="protein sequence ID" value="TraesSTA2D03G01071250.1.CDS1"/>
    <property type="gene ID" value="TraesSTA2D03G01071250"/>
</dbReference>
<organism evidence="2">
    <name type="scientific">Triticum aestivum</name>
    <name type="common">Wheat</name>
    <dbReference type="NCBI Taxonomy" id="4565"/>
    <lineage>
        <taxon>Eukaryota</taxon>
        <taxon>Viridiplantae</taxon>
        <taxon>Streptophyta</taxon>
        <taxon>Embryophyta</taxon>
        <taxon>Tracheophyta</taxon>
        <taxon>Spermatophyta</taxon>
        <taxon>Magnoliopsida</taxon>
        <taxon>Liliopsida</taxon>
        <taxon>Poales</taxon>
        <taxon>Poaceae</taxon>
        <taxon>BOP clade</taxon>
        <taxon>Pooideae</taxon>
        <taxon>Triticodae</taxon>
        <taxon>Triticeae</taxon>
        <taxon>Triticinae</taxon>
        <taxon>Triticum</taxon>
    </lineage>
</organism>
<dbReference type="Gramene" id="TraesMAC2D03G01081340.1">
    <property type="protein sequence ID" value="TraesMAC2D03G01081340.1.CDS1"/>
    <property type="gene ID" value="TraesMAC2D03G01081340"/>
</dbReference>
<name>A0A1D5UVX6_WHEAT</name>
<dbReference type="Gramene" id="TraesJUL2D03G01087120.1">
    <property type="protein sequence ID" value="TraesJUL2D03G01087120.1.CDS1"/>
    <property type="gene ID" value="TraesJUL2D03G01087120"/>
</dbReference>
<feature type="chain" id="PRO_5043144068" evidence="1">
    <location>
        <begin position="35"/>
        <end position="199"/>
    </location>
</feature>
<keyword evidence="1" id="KW-0732">Signal</keyword>
<dbReference type="Gramene" id="TraesLAC2D03G01034730.1">
    <property type="protein sequence ID" value="TraesLAC2D03G01034730.1.CDS1"/>
    <property type="gene ID" value="TraesLAC2D03G01034730"/>
</dbReference>
<dbReference type="Gramene" id="TraesLDM2D03G01083930.1">
    <property type="protein sequence ID" value="TraesLDM2D03G01083930.1.CDS1"/>
    <property type="gene ID" value="TraesLDM2D03G01083930"/>
</dbReference>
<dbReference type="EnsemblPlants" id="TraesCS2D02G002100.1">
    <property type="protein sequence ID" value="TraesCS2D02G002100.1.cds1"/>
    <property type="gene ID" value="TraesCS2D02G002100"/>
</dbReference>
<dbReference type="Gramene" id="TraesSYM2D03G01096740.1">
    <property type="protein sequence ID" value="TraesSYM2D03G01096740.1.CDS1"/>
    <property type="gene ID" value="TraesSYM2D03G01096740"/>
</dbReference>
<dbReference type="Gramene" id="TraesCS2D02G002100.1">
    <property type="protein sequence ID" value="TraesCS2D02G002100.1.cds1"/>
    <property type="gene ID" value="TraesCS2D02G002100"/>
</dbReference>
<proteinExistence type="predicted"/>
<evidence type="ECO:0000313" key="3">
    <source>
        <dbReference type="Proteomes" id="UP000019116"/>
    </source>
</evidence>